<accession>A0A0G0WT98</accession>
<comment type="caution">
    <text evidence="2">The sequence shown here is derived from an EMBL/GenBank/DDBJ whole genome shotgun (WGS) entry which is preliminary data.</text>
</comment>
<dbReference type="EMBL" id="LCAE01000004">
    <property type="protein sequence ID" value="KKR87655.1"/>
    <property type="molecule type" value="Genomic_DNA"/>
</dbReference>
<dbReference type="AlphaFoldDB" id="A0A0G0WT98"/>
<dbReference type="Proteomes" id="UP000033858">
    <property type="component" value="Unassembled WGS sequence"/>
</dbReference>
<protein>
    <submittedName>
        <fullName evidence="2">Uncharacterized protein</fullName>
    </submittedName>
</protein>
<name>A0A0G0WT98_9BACT</name>
<sequence>MANLNREIVLENGEAIIGQTADTITFEDDDGTDYATLSATALTVTGDLAVNGDDITADSNLTINATGYVRIGDTGTPITAADDDDDLYVEGDLETGGNIYLTGHNIFNVISGSGTGTIVLATNPTGPGVAGDYNTLTYGSWLVQNTTNNGMAALMVDQQKGGDIFTASASGTPKFTIENDGDVTMVGDLTISGDDLIMGTNTSGFILVADGTNFNPVAMSGDITIDGTGATAIGNDKVTEADLKAVDTAADEECLTYETTTGDFEWQSCGDIKLETFTADGTYTEPSDAVMIVVETYGSGGGGGGGSAGIASTRKSGGGGGGAGASKTQTFSASGIASSVDITVPAGGSGGGSATDGTAGSTSCFSSGDACTGISKLMEGAGAVIRPQPVGVVEVVVDTPASVHPLPPKPAPPEVNLTAPQPVQTPKITAAQGVAAISKMADLPILAEVAEEEVQIWLTLDTMEAAVYTEAVAEEAGAE</sequence>
<reference evidence="2 3" key="1">
    <citation type="journal article" date="2015" name="Nature">
        <title>rRNA introns, odd ribosomes, and small enigmatic genomes across a large radiation of phyla.</title>
        <authorList>
            <person name="Brown C.T."/>
            <person name="Hug L.A."/>
            <person name="Thomas B.C."/>
            <person name="Sharon I."/>
            <person name="Castelle C.J."/>
            <person name="Singh A."/>
            <person name="Wilkins M.J."/>
            <person name="Williams K.H."/>
            <person name="Banfield J.F."/>
        </authorList>
    </citation>
    <scope>NUCLEOTIDE SEQUENCE [LARGE SCALE GENOMIC DNA]</scope>
</reference>
<evidence type="ECO:0000313" key="3">
    <source>
        <dbReference type="Proteomes" id="UP000033858"/>
    </source>
</evidence>
<organism evidence="2 3">
    <name type="scientific">Candidatus Woesebacteria bacterium GW2011_GWB1_41_10</name>
    <dbReference type="NCBI Taxonomy" id="1618577"/>
    <lineage>
        <taxon>Bacteria</taxon>
        <taxon>Candidatus Woeseibacteriota</taxon>
    </lineage>
</organism>
<evidence type="ECO:0000256" key="1">
    <source>
        <dbReference type="SAM" id="MobiDB-lite"/>
    </source>
</evidence>
<feature type="region of interest" description="Disordered" evidence="1">
    <location>
        <begin position="301"/>
        <end position="327"/>
    </location>
</feature>
<gene>
    <name evidence="2" type="ORF">UU32_C0004G0020</name>
</gene>
<evidence type="ECO:0000313" key="2">
    <source>
        <dbReference type="EMBL" id="KKR87655.1"/>
    </source>
</evidence>
<proteinExistence type="predicted"/>